<accession>A0A830HK29</accession>
<evidence type="ECO:0000313" key="2">
    <source>
        <dbReference type="EMBL" id="GHP07494.1"/>
    </source>
</evidence>
<dbReference type="PANTHER" id="PTHR11803:SF58">
    <property type="entry name" value="PROTEIN HMF1-RELATED"/>
    <property type="match status" value="1"/>
</dbReference>
<evidence type="ECO:0000256" key="1">
    <source>
        <dbReference type="ARBA" id="ARBA00010552"/>
    </source>
</evidence>
<organism evidence="2 3">
    <name type="scientific">Pycnococcus provasolii</name>
    <dbReference type="NCBI Taxonomy" id="41880"/>
    <lineage>
        <taxon>Eukaryota</taxon>
        <taxon>Viridiplantae</taxon>
        <taxon>Chlorophyta</taxon>
        <taxon>Pseudoscourfieldiophyceae</taxon>
        <taxon>Pseudoscourfieldiales</taxon>
        <taxon>Pycnococcaceae</taxon>
        <taxon>Pycnococcus</taxon>
    </lineage>
</organism>
<reference evidence="2" key="1">
    <citation type="submission" date="2020-10" db="EMBL/GenBank/DDBJ databases">
        <title>Unveiling of a novel bifunctional photoreceptor, Dualchrome1, isolated from a cosmopolitan green alga.</title>
        <authorList>
            <person name="Suzuki S."/>
            <person name="Kawachi M."/>
        </authorList>
    </citation>
    <scope>NUCLEOTIDE SEQUENCE</scope>
    <source>
        <strain evidence="2">NIES 2893</strain>
    </source>
</reference>
<dbReference type="SUPFAM" id="SSF55298">
    <property type="entry name" value="YjgF-like"/>
    <property type="match status" value="1"/>
</dbReference>
<proteinExistence type="inferred from homology"/>
<dbReference type="Proteomes" id="UP000660262">
    <property type="component" value="Unassembled WGS sequence"/>
</dbReference>
<dbReference type="Gene3D" id="3.30.1330.40">
    <property type="entry name" value="RutC-like"/>
    <property type="match status" value="1"/>
</dbReference>
<dbReference type="CDD" id="cd00448">
    <property type="entry name" value="YjgF_YER057c_UK114_family"/>
    <property type="match status" value="1"/>
</dbReference>
<name>A0A830HK29_9CHLO</name>
<dbReference type="InterPro" id="IPR006175">
    <property type="entry name" value="YjgF/YER057c/UK114"/>
</dbReference>
<evidence type="ECO:0000313" key="3">
    <source>
        <dbReference type="Proteomes" id="UP000660262"/>
    </source>
</evidence>
<comment type="similarity">
    <text evidence="1">Belongs to the RutC family.</text>
</comment>
<gene>
    <name evidence="2" type="ORF">PPROV_000623600</name>
</gene>
<dbReference type="EMBL" id="BNJQ01000017">
    <property type="protein sequence ID" value="GHP07494.1"/>
    <property type="molecule type" value="Genomic_DNA"/>
</dbReference>
<comment type="caution">
    <text evidence="2">The sequence shown here is derived from an EMBL/GenBank/DDBJ whole genome shotgun (WGS) entry which is preliminary data.</text>
</comment>
<dbReference type="InterPro" id="IPR035959">
    <property type="entry name" value="RutC-like_sf"/>
</dbReference>
<dbReference type="GO" id="GO:0019239">
    <property type="term" value="F:deaminase activity"/>
    <property type="evidence" value="ECO:0007669"/>
    <property type="project" value="TreeGrafter"/>
</dbReference>
<protein>
    <submittedName>
        <fullName evidence="2">Uncharacterized protein</fullName>
    </submittedName>
</protein>
<sequence length="170" mass="18121">MMTTTLTSLGRMCASLTRPRVWSSAVSSTSLGDVLTPVSASADECPPPLANYSQAMQVNTNARLVFVSGQLGSRPDGSVAEDDPEEQARQCFRNVDAILKGANMGLKDVVRLSAFVTKREYLPSYMKARDDALREACAPGTTPPASTLMIVSGFSKAEFLVEVEAVAAAR</sequence>
<dbReference type="OrthoDB" id="309640at2759"/>
<dbReference type="PANTHER" id="PTHR11803">
    <property type="entry name" value="2-IMINOBUTANOATE/2-IMINOPROPANOATE DEAMINASE RIDA"/>
    <property type="match status" value="1"/>
</dbReference>
<keyword evidence="3" id="KW-1185">Reference proteome</keyword>
<dbReference type="GO" id="GO:0005829">
    <property type="term" value="C:cytosol"/>
    <property type="evidence" value="ECO:0007669"/>
    <property type="project" value="TreeGrafter"/>
</dbReference>
<dbReference type="AlphaFoldDB" id="A0A830HK29"/>
<dbReference type="Pfam" id="PF01042">
    <property type="entry name" value="Ribonuc_L-PSP"/>
    <property type="match status" value="1"/>
</dbReference>